<evidence type="ECO:0000313" key="1">
    <source>
        <dbReference type="EMBL" id="EMO61113.1"/>
    </source>
</evidence>
<gene>
    <name evidence="1" type="ORF">LEP1GSC133_1343</name>
</gene>
<comment type="caution">
    <text evidence="1">The sequence shown here is derived from an EMBL/GenBank/DDBJ whole genome shotgun (WGS) entry which is preliminary data.</text>
</comment>
<name>M6WH85_LEPBO</name>
<accession>M6WH85</accession>
<dbReference type="EMBL" id="AKWF02000106">
    <property type="protein sequence ID" value="EMO61113.1"/>
    <property type="molecule type" value="Genomic_DNA"/>
</dbReference>
<reference evidence="1 2" key="1">
    <citation type="submission" date="2013-01" db="EMBL/GenBank/DDBJ databases">
        <authorList>
            <person name="Harkins D.M."/>
            <person name="Durkin A.S."/>
            <person name="Brinkac L.M."/>
            <person name="Haft D.H."/>
            <person name="Selengut J.D."/>
            <person name="Sanka R."/>
            <person name="DePew J."/>
            <person name="Purushe J."/>
            <person name="Picardeau M."/>
            <person name="Werts C."/>
            <person name="Goarant C."/>
            <person name="Vinetz J.M."/>
            <person name="Sutton G.G."/>
            <person name="Nierman W.C."/>
            <person name="Fouts D.E."/>
        </authorList>
    </citation>
    <scope>NUCLEOTIDE SEQUENCE [LARGE SCALE GENOMIC DNA]</scope>
    <source>
        <strain evidence="1 2">200901868</strain>
    </source>
</reference>
<organism evidence="1 2">
    <name type="scientific">Leptospira borgpetersenii serovar Pomona str. 200901868</name>
    <dbReference type="NCBI Taxonomy" id="1192866"/>
    <lineage>
        <taxon>Bacteria</taxon>
        <taxon>Pseudomonadati</taxon>
        <taxon>Spirochaetota</taxon>
        <taxon>Spirochaetia</taxon>
        <taxon>Leptospirales</taxon>
        <taxon>Leptospiraceae</taxon>
        <taxon>Leptospira</taxon>
    </lineage>
</organism>
<evidence type="ECO:0000313" key="2">
    <source>
        <dbReference type="Proteomes" id="UP000012159"/>
    </source>
</evidence>
<proteinExistence type="predicted"/>
<dbReference type="Proteomes" id="UP000012159">
    <property type="component" value="Unassembled WGS sequence"/>
</dbReference>
<dbReference type="AlphaFoldDB" id="M6WH85"/>
<protein>
    <submittedName>
        <fullName evidence="1">Uncharacterized protein</fullName>
    </submittedName>
</protein>
<sequence>MLIYGFFNEFYRWNILVGVPTPDVLGQVFNLKVYLKRSLEIH</sequence>